<sequence length="190" mass="21402">MLEWNNLEYFSFLTMIHKVCSLNCHFDVCQTEGALDVNMLGSIVVLTILQLHPEVERYEWIIIHHPELAKAETWTHPAEDAEQMATSKLLQTKHENAADHEHSDARQIGGLSPFLATRHFNLPSKSASMFMFGNNDFIIIGGGDGEALHIDGDLDHGHSSHCNTFDNPPLCSENFRIQILEVWAFGDAHP</sequence>
<reference evidence="2" key="2">
    <citation type="submission" date="2025-09" db="UniProtKB">
        <authorList>
            <consortium name="Ensembl"/>
        </authorList>
    </citation>
    <scope>IDENTIFICATION</scope>
</reference>
<organism evidence="2 3">
    <name type="scientific">Eptatretus burgeri</name>
    <name type="common">Inshore hagfish</name>
    <dbReference type="NCBI Taxonomy" id="7764"/>
    <lineage>
        <taxon>Eukaryota</taxon>
        <taxon>Metazoa</taxon>
        <taxon>Chordata</taxon>
        <taxon>Craniata</taxon>
        <taxon>Vertebrata</taxon>
        <taxon>Cyclostomata</taxon>
        <taxon>Myxini</taxon>
        <taxon>Myxiniformes</taxon>
        <taxon>Myxinidae</taxon>
        <taxon>Eptatretinae</taxon>
        <taxon>Eptatretus</taxon>
    </lineage>
</organism>
<keyword evidence="3" id="KW-1185">Reference proteome</keyword>
<protein>
    <recommendedName>
        <fullName evidence="1">TLDc domain-containing protein</fullName>
    </recommendedName>
</protein>
<evidence type="ECO:0000313" key="2">
    <source>
        <dbReference type="Ensembl" id="ENSEBUP00000026087.1"/>
    </source>
</evidence>
<dbReference type="GeneTree" id="ENSGT00410000025739"/>
<evidence type="ECO:0000259" key="1">
    <source>
        <dbReference type="SMART" id="SM00584"/>
    </source>
</evidence>
<reference evidence="2" key="1">
    <citation type="submission" date="2025-08" db="UniProtKB">
        <authorList>
            <consortium name="Ensembl"/>
        </authorList>
    </citation>
    <scope>IDENTIFICATION</scope>
</reference>
<dbReference type="AlphaFoldDB" id="A0A8C4R984"/>
<dbReference type="OMA" id="CSENFRI"/>
<dbReference type="SMART" id="SM00584">
    <property type="entry name" value="TLDc"/>
    <property type="match status" value="1"/>
</dbReference>
<dbReference type="Pfam" id="PF07534">
    <property type="entry name" value="TLD"/>
    <property type="match status" value="1"/>
</dbReference>
<dbReference type="PANTHER" id="PTHR23354">
    <property type="entry name" value="NUCLEOLAR PROTEIN 7/ESTROGEN RECEPTOR COACTIVATOR-RELATED"/>
    <property type="match status" value="1"/>
</dbReference>
<dbReference type="Proteomes" id="UP000694388">
    <property type="component" value="Unplaced"/>
</dbReference>
<name>A0A8C4R984_EPTBU</name>
<accession>A0A8C4R984</accession>
<proteinExistence type="predicted"/>
<evidence type="ECO:0000313" key="3">
    <source>
        <dbReference type="Proteomes" id="UP000694388"/>
    </source>
</evidence>
<feature type="domain" description="TLDc" evidence="1">
    <location>
        <begin position="37"/>
        <end position="186"/>
    </location>
</feature>
<dbReference type="Ensembl" id="ENSEBUT00000026663.1">
    <property type="protein sequence ID" value="ENSEBUP00000026087.1"/>
    <property type="gene ID" value="ENSEBUG00000016075.1"/>
</dbReference>
<dbReference type="InterPro" id="IPR006571">
    <property type="entry name" value="TLDc_dom"/>
</dbReference>
<dbReference type="PANTHER" id="PTHR23354:SF122">
    <property type="entry name" value="GTPASE-ACTIVATING PROTEIN SKYWALKER"/>
    <property type="match status" value="1"/>
</dbReference>